<dbReference type="PANTHER" id="PTHR43501">
    <property type="entry name" value="CYTOSOL NON-SPECIFIC DIPEPTIDASE"/>
    <property type="match status" value="1"/>
</dbReference>
<gene>
    <name evidence="1" type="ORF">H9942_02900</name>
</gene>
<reference evidence="1" key="2">
    <citation type="submission" date="2021-04" db="EMBL/GenBank/DDBJ databases">
        <authorList>
            <person name="Gilroy R."/>
        </authorList>
    </citation>
    <scope>NUCLEOTIDE SEQUENCE</scope>
    <source>
        <strain evidence="1">ChiBcolR8-3208</strain>
    </source>
</reference>
<dbReference type="Proteomes" id="UP000824214">
    <property type="component" value="Unassembled WGS sequence"/>
</dbReference>
<organism evidence="1 2">
    <name type="scientific">Candidatus Acutalibacter ornithocaccae</name>
    <dbReference type="NCBI Taxonomy" id="2838416"/>
    <lineage>
        <taxon>Bacteria</taxon>
        <taxon>Bacillati</taxon>
        <taxon>Bacillota</taxon>
        <taxon>Clostridia</taxon>
        <taxon>Eubacteriales</taxon>
        <taxon>Acutalibacteraceae</taxon>
        <taxon>Acutalibacter</taxon>
    </lineage>
</organism>
<evidence type="ECO:0000313" key="1">
    <source>
        <dbReference type="EMBL" id="HJB37000.1"/>
    </source>
</evidence>
<sequence length="283" mass="30998">MSKLQGKRLISLDGCEGTNTYVSSFRSDLVKCEKTLRWESASGAAVQVEVRDVSTNVYQGVPHQEQGNAVKLLARLLRAVSEAGATLRLFALEGGVAENIVPETAAVRFCYEGCSPEKLRALLQETFSQLTQELENPAQAGTLRITEVPAPDRAVTAQDSTSLAGLLYLLPNNLFQATAGEMTSICNLGVVKLDGESAWVLLSTRSRYASAGEELLRRCHTLADLTGFSFSTARRYEGWPYREDSPLRALAILIRFATPLTSSKMGVKKARIISEHEKSTDYF</sequence>
<accession>A0A9D2LXA5</accession>
<reference evidence="1" key="1">
    <citation type="journal article" date="2021" name="PeerJ">
        <title>Extensive microbial diversity within the chicken gut microbiome revealed by metagenomics and culture.</title>
        <authorList>
            <person name="Gilroy R."/>
            <person name="Ravi A."/>
            <person name="Getino M."/>
            <person name="Pursley I."/>
            <person name="Horton D.L."/>
            <person name="Alikhan N.F."/>
            <person name="Baker D."/>
            <person name="Gharbi K."/>
            <person name="Hall N."/>
            <person name="Watson M."/>
            <person name="Adriaenssens E.M."/>
            <person name="Foster-Nyarko E."/>
            <person name="Jarju S."/>
            <person name="Secka A."/>
            <person name="Antonio M."/>
            <person name="Oren A."/>
            <person name="Chaudhuri R.R."/>
            <person name="La Ragione R."/>
            <person name="Hildebrand F."/>
            <person name="Pallen M.J."/>
        </authorList>
    </citation>
    <scope>NUCLEOTIDE SEQUENCE</scope>
    <source>
        <strain evidence="1">ChiBcolR8-3208</strain>
    </source>
</reference>
<dbReference type="InterPro" id="IPR001160">
    <property type="entry name" value="Peptidase_M20C"/>
</dbReference>
<name>A0A9D2LXA5_9FIRM</name>
<protein>
    <submittedName>
        <fullName evidence="1">Uncharacterized protein</fullName>
    </submittedName>
</protein>
<dbReference type="AlphaFoldDB" id="A0A9D2LXA5"/>
<dbReference type="GO" id="GO:0070573">
    <property type="term" value="F:metallodipeptidase activity"/>
    <property type="evidence" value="ECO:0007669"/>
    <property type="project" value="TreeGrafter"/>
</dbReference>
<dbReference type="PANTHER" id="PTHR43501:SF1">
    <property type="entry name" value="CYTOSOL NON-SPECIFIC DIPEPTIDASE"/>
    <property type="match status" value="1"/>
</dbReference>
<dbReference type="GO" id="GO:0005829">
    <property type="term" value="C:cytosol"/>
    <property type="evidence" value="ECO:0007669"/>
    <property type="project" value="TreeGrafter"/>
</dbReference>
<evidence type="ECO:0000313" key="2">
    <source>
        <dbReference type="Proteomes" id="UP000824214"/>
    </source>
</evidence>
<dbReference type="EMBL" id="DWXZ01000050">
    <property type="protein sequence ID" value="HJB37000.1"/>
    <property type="molecule type" value="Genomic_DNA"/>
</dbReference>
<proteinExistence type="predicted"/>
<dbReference type="GO" id="GO:0006508">
    <property type="term" value="P:proteolysis"/>
    <property type="evidence" value="ECO:0007669"/>
    <property type="project" value="InterPro"/>
</dbReference>
<comment type="caution">
    <text evidence="1">The sequence shown here is derived from an EMBL/GenBank/DDBJ whole genome shotgun (WGS) entry which is preliminary data.</text>
</comment>